<feature type="domain" description="NYN" evidence="1">
    <location>
        <begin position="2"/>
        <end position="152"/>
    </location>
</feature>
<reference evidence="2" key="3">
    <citation type="submission" date="2021-09" db="EMBL/GenBank/DDBJ databases">
        <authorList>
            <person name="Gilroy R."/>
        </authorList>
    </citation>
    <scope>NUCLEOTIDE SEQUENCE</scope>
    <source>
        <strain evidence="2">USAMLcec12-2067</strain>
    </source>
</reference>
<keyword evidence="4" id="KW-1185">Reference proteome</keyword>
<evidence type="ECO:0000313" key="2">
    <source>
        <dbReference type="EMBL" id="HJH42309.1"/>
    </source>
</evidence>
<protein>
    <submittedName>
        <fullName evidence="3">NYN domain-containing protein</fullName>
    </submittedName>
</protein>
<organism evidence="3 4">
    <name type="scientific">Rubneribacter badeniensis</name>
    <dbReference type="NCBI Taxonomy" id="2070688"/>
    <lineage>
        <taxon>Bacteria</taxon>
        <taxon>Bacillati</taxon>
        <taxon>Actinomycetota</taxon>
        <taxon>Coriobacteriia</taxon>
        <taxon>Eggerthellales</taxon>
        <taxon>Eggerthellaceae</taxon>
        <taxon>Rubneribacter</taxon>
    </lineage>
</organism>
<dbReference type="PANTHER" id="PTHR35458">
    <property type="entry name" value="SLR0755 PROTEIN"/>
    <property type="match status" value="1"/>
</dbReference>
<dbReference type="Pfam" id="PF01936">
    <property type="entry name" value="NYN"/>
    <property type="match status" value="1"/>
</dbReference>
<evidence type="ECO:0000313" key="4">
    <source>
        <dbReference type="Proteomes" id="UP000236488"/>
    </source>
</evidence>
<dbReference type="Proteomes" id="UP000236488">
    <property type="component" value="Unassembled WGS sequence"/>
</dbReference>
<dbReference type="EMBL" id="PPEL01000016">
    <property type="protein sequence ID" value="PNV65825.1"/>
    <property type="molecule type" value="Genomic_DNA"/>
</dbReference>
<name>A0A2K2U661_9ACTN</name>
<gene>
    <name evidence="3" type="ORF">C2L80_04645</name>
    <name evidence="2" type="ORF">K8V16_00750</name>
</gene>
<evidence type="ECO:0000259" key="1">
    <source>
        <dbReference type="Pfam" id="PF01936"/>
    </source>
</evidence>
<reference evidence="3 4" key="1">
    <citation type="journal article" date="2018" name="Int. J. Syst. Evol. Microbiol.">
        <title>Rubneribacter badeniensis gen. nov., sp. nov. and Enteroscipio rubneri gen. nov., sp. nov., new members of the Eggerthellaceae isolated from human faeces.</title>
        <authorList>
            <person name="Danylec N."/>
            <person name="Gobl A."/>
            <person name="Stoll D.A."/>
            <person name="Hetzer B."/>
            <person name="Kulling S.E."/>
            <person name="Huch M."/>
        </authorList>
    </citation>
    <scope>NUCLEOTIDE SEQUENCE [LARGE SCALE GENOMIC DNA]</scope>
    <source>
        <strain evidence="3 4">ResAG-85</strain>
    </source>
</reference>
<dbReference type="CDD" id="cd10911">
    <property type="entry name" value="PIN_LabA"/>
    <property type="match status" value="1"/>
</dbReference>
<dbReference type="AlphaFoldDB" id="A0A2K2U661"/>
<sequence>MRVAVFVDGANYFYMQRKLGWHIDARKLLDFCRSFGDVQDAYYYVGTGAPPEAQQQAYLGALARIGYSLVTKQIKTIFDPHTGESKQKANLDVEIVLDMFNTVDTYDMAVLVSGDGDFERALELLRARGKKFKVIATSGLVAKEIRSVCGMHYVDFADIRGEVERTGEAR</sequence>
<dbReference type="PANTHER" id="PTHR35458:SF2">
    <property type="entry name" value="SLR0755 PROTEIN"/>
    <property type="match status" value="1"/>
</dbReference>
<dbReference type="EMBL" id="DYZL01000014">
    <property type="protein sequence ID" value="HJH42309.1"/>
    <property type="molecule type" value="Genomic_DNA"/>
</dbReference>
<proteinExistence type="predicted"/>
<accession>A0A2K2U661</accession>
<dbReference type="Gene3D" id="3.40.50.1010">
    <property type="entry name" value="5'-nuclease"/>
    <property type="match status" value="1"/>
</dbReference>
<comment type="caution">
    <text evidence="3">The sequence shown here is derived from an EMBL/GenBank/DDBJ whole genome shotgun (WGS) entry which is preliminary data.</text>
</comment>
<dbReference type="RefSeq" id="WP_103262758.1">
    <property type="nucleotide sequence ID" value="NZ_PPEL01000016.1"/>
</dbReference>
<dbReference type="GO" id="GO:0004540">
    <property type="term" value="F:RNA nuclease activity"/>
    <property type="evidence" value="ECO:0007669"/>
    <property type="project" value="InterPro"/>
</dbReference>
<dbReference type="Proteomes" id="UP000789325">
    <property type="component" value="Unassembled WGS sequence"/>
</dbReference>
<reference evidence="2" key="2">
    <citation type="journal article" date="2021" name="PeerJ">
        <title>Extensive microbial diversity within the chicken gut microbiome revealed by metagenomics and culture.</title>
        <authorList>
            <person name="Gilroy R."/>
            <person name="Ravi A."/>
            <person name="Getino M."/>
            <person name="Pursley I."/>
            <person name="Horton D.L."/>
            <person name="Alikhan N.F."/>
            <person name="Baker D."/>
            <person name="Gharbi K."/>
            <person name="Hall N."/>
            <person name="Watson M."/>
            <person name="Adriaenssens E.M."/>
            <person name="Foster-Nyarko E."/>
            <person name="Jarju S."/>
            <person name="Secka A."/>
            <person name="Antonio M."/>
            <person name="Oren A."/>
            <person name="Chaudhuri R.R."/>
            <person name="La Ragione R."/>
            <person name="Hildebrand F."/>
            <person name="Pallen M.J."/>
        </authorList>
    </citation>
    <scope>NUCLEOTIDE SEQUENCE</scope>
    <source>
        <strain evidence="2">USAMLcec12-2067</strain>
    </source>
</reference>
<evidence type="ECO:0000313" key="3">
    <source>
        <dbReference type="EMBL" id="PNV65825.1"/>
    </source>
</evidence>
<dbReference type="InterPro" id="IPR047140">
    <property type="entry name" value="LabA"/>
</dbReference>
<dbReference type="InterPro" id="IPR021139">
    <property type="entry name" value="NYN"/>
</dbReference>